<sequence>MEEERDSRDGRKHGRRDGHSREERYLGPKGDFTNSKNEVVVGSRYKNKSIVTPCPSVEGWILIVNGIHEEAPEDTVLEAFEPFGEVHGLHLNLDRRTGYAKGYALVEFKEKEAAARAIQEMDGSQLLGRTILVDWAFIKQ</sequence>
<feature type="compositionally biased region" description="Basic and acidic residues" evidence="2">
    <location>
        <begin position="17"/>
        <end position="26"/>
    </location>
</feature>
<dbReference type="GO" id="GO:0006396">
    <property type="term" value="P:RNA processing"/>
    <property type="evidence" value="ECO:0007669"/>
    <property type="project" value="InterPro"/>
</dbReference>
<dbReference type="SUPFAM" id="SSF54928">
    <property type="entry name" value="RNA-binding domain, RBD"/>
    <property type="match status" value="1"/>
</dbReference>
<dbReference type="SMART" id="SM00360">
    <property type="entry name" value="RRM"/>
    <property type="match status" value="1"/>
</dbReference>
<dbReference type="GeneID" id="22912588"/>
<dbReference type="GO" id="GO:0005634">
    <property type="term" value="C:nucleus"/>
    <property type="evidence" value="ECO:0007669"/>
    <property type="project" value="InterPro"/>
</dbReference>
<dbReference type="PANTHER" id="PTHR45894">
    <property type="entry name" value="RNA-BINDING PROTEIN 8A"/>
    <property type="match status" value="1"/>
</dbReference>
<dbReference type="RefSeq" id="XP_011130303.1">
    <property type="nucleotide sequence ID" value="XM_011132001.1"/>
</dbReference>
<dbReference type="Pfam" id="PF00076">
    <property type="entry name" value="RRM_1"/>
    <property type="match status" value="1"/>
</dbReference>
<organism evidence="4 5">
    <name type="scientific">Gregarina niphandrodes</name>
    <name type="common">Septate eugregarine</name>
    <dbReference type="NCBI Taxonomy" id="110365"/>
    <lineage>
        <taxon>Eukaryota</taxon>
        <taxon>Sar</taxon>
        <taxon>Alveolata</taxon>
        <taxon>Apicomplexa</taxon>
        <taxon>Conoidasida</taxon>
        <taxon>Gregarinasina</taxon>
        <taxon>Eugregarinorida</taxon>
        <taxon>Gregarinidae</taxon>
        <taxon>Gregarina</taxon>
    </lineage>
</organism>
<dbReference type="InterPro" id="IPR000504">
    <property type="entry name" value="RRM_dom"/>
</dbReference>
<evidence type="ECO:0000313" key="5">
    <source>
        <dbReference type="Proteomes" id="UP000019763"/>
    </source>
</evidence>
<dbReference type="InterPro" id="IPR035979">
    <property type="entry name" value="RBD_domain_sf"/>
</dbReference>
<keyword evidence="1" id="KW-0694">RNA-binding</keyword>
<proteinExistence type="predicted"/>
<evidence type="ECO:0000259" key="3">
    <source>
        <dbReference type="PROSITE" id="PS50102"/>
    </source>
</evidence>
<feature type="domain" description="RRM" evidence="3">
    <location>
        <begin position="60"/>
        <end position="138"/>
    </location>
</feature>
<dbReference type="EMBL" id="AFNH02000529">
    <property type="protein sequence ID" value="EZG67214.1"/>
    <property type="molecule type" value="Genomic_DNA"/>
</dbReference>
<evidence type="ECO:0000256" key="1">
    <source>
        <dbReference type="PROSITE-ProRule" id="PRU00176"/>
    </source>
</evidence>
<dbReference type="GO" id="GO:0003723">
    <property type="term" value="F:RNA binding"/>
    <property type="evidence" value="ECO:0007669"/>
    <property type="project" value="UniProtKB-UniRule"/>
</dbReference>
<dbReference type="InterPro" id="IPR012677">
    <property type="entry name" value="Nucleotide-bd_a/b_plait_sf"/>
</dbReference>
<name>A0A023B7C2_GRENI</name>
<dbReference type="GO" id="GO:0005737">
    <property type="term" value="C:cytoplasm"/>
    <property type="evidence" value="ECO:0007669"/>
    <property type="project" value="InterPro"/>
</dbReference>
<dbReference type="OMA" id="NVKVDWC"/>
<dbReference type="PROSITE" id="PS50102">
    <property type="entry name" value="RRM"/>
    <property type="match status" value="1"/>
</dbReference>
<gene>
    <name evidence="4" type="ORF">GNI_070530</name>
</gene>
<dbReference type="VEuPathDB" id="CryptoDB:GNI_070530"/>
<accession>A0A023B7C2</accession>
<dbReference type="Proteomes" id="UP000019763">
    <property type="component" value="Unassembled WGS sequence"/>
</dbReference>
<dbReference type="OrthoDB" id="15688at2759"/>
<reference evidence="4" key="1">
    <citation type="submission" date="2013-12" db="EMBL/GenBank/DDBJ databases">
        <authorList>
            <person name="Omoto C.K."/>
            <person name="Sibley D."/>
            <person name="Venepally P."/>
            <person name="Hadjithomas M."/>
            <person name="Karamycheva S."/>
            <person name="Brunk B."/>
            <person name="Roos D."/>
            <person name="Caler E."/>
            <person name="Lorenzi H."/>
        </authorList>
    </citation>
    <scope>NUCLEOTIDE SEQUENCE</scope>
</reference>
<comment type="caution">
    <text evidence="4">The sequence shown here is derived from an EMBL/GenBank/DDBJ whole genome shotgun (WGS) entry which is preliminary data.</text>
</comment>
<dbReference type="AlphaFoldDB" id="A0A023B7C2"/>
<keyword evidence="5" id="KW-1185">Reference proteome</keyword>
<protein>
    <submittedName>
        <fullName evidence="4">RNA-binding motif protein</fullName>
    </submittedName>
</protein>
<evidence type="ECO:0000256" key="2">
    <source>
        <dbReference type="SAM" id="MobiDB-lite"/>
    </source>
</evidence>
<dbReference type="Gene3D" id="3.30.70.330">
    <property type="match status" value="1"/>
</dbReference>
<dbReference type="InterPro" id="IPR008111">
    <property type="entry name" value="RNA-bd_8"/>
</dbReference>
<evidence type="ECO:0000313" key="4">
    <source>
        <dbReference type="EMBL" id="EZG67214.1"/>
    </source>
</evidence>
<feature type="region of interest" description="Disordered" evidence="2">
    <location>
        <begin position="1"/>
        <end position="35"/>
    </location>
</feature>
<dbReference type="eggNOG" id="KOG0130">
    <property type="taxonomic scope" value="Eukaryota"/>
</dbReference>